<comment type="caution">
    <text evidence="1">The sequence shown here is derived from an EMBL/GenBank/DDBJ whole genome shotgun (WGS) entry which is preliminary data.</text>
</comment>
<sequence>MASDDAAAMVSMLIGDSSDRGSRHPAPASALLWSRIAVLEELQHKLHDMEKHLVALARAVTNSTRVPGRLDCLIMVQWDCVLASVTTVNKNKDNVQVMLKSIYVKTIDGKNDIKICQ</sequence>
<protein>
    <submittedName>
        <fullName evidence="1">Uncharacterized protein</fullName>
    </submittedName>
</protein>
<dbReference type="EMBL" id="JAENGZ010001857">
    <property type="protein sequence ID" value="KAG6945920.1"/>
    <property type="molecule type" value="Genomic_DNA"/>
</dbReference>
<dbReference type="Proteomes" id="UP000688947">
    <property type="component" value="Unassembled WGS sequence"/>
</dbReference>
<dbReference type="VEuPathDB" id="FungiDB:PC110_g14986"/>
<reference evidence="1" key="1">
    <citation type="submission" date="2021-01" db="EMBL/GenBank/DDBJ databases">
        <title>Phytophthora aleatoria, a newly-described species from Pinus radiata is distinct from Phytophthora cactorum isolates based on comparative genomics.</title>
        <authorList>
            <person name="Mcdougal R."/>
            <person name="Panda P."/>
            <person name="Williams N."/>
            <person name="Studholme D.J."/>
        </authorList>
    </citation>
    <scope>NUCLEOTIDE SEQUENCE</scope>
    <source>
        <strain evidence="1">NZFS 3830</strain>
    </source>
</reference>
<accession>A0A8T1TP69</accession>
<proteinExistence type="predicted"/>
<dbReference type="AlphaFoldDB" id="A0A8T1TP69"/>
<organism evidence="1 2">
    <name type="scientific">Phytophthora cactorum</name>
    <dbReference type="NCBI Taxonomy" id="29920"/>
    <lineage>
        <taxon>Eukaryota</taxon>
        <taxon>Sar</taxon>
        <taxon>Stramenopiles</taxon>
        <taxon>Oomycota</taxon>
        <taxon>Peronosporomycetes</taxon>
        <taxon>Peronosporales</taxon>
        <taxon>Peronosporaceae</taxon>
        <taxon>Phytophthora</taxon>
    </lineage>
</organism>
<gene>
    <name evidence="1" type="ORF">JG687_00017016</name>
</gene>
<dbReference type="OrthoDB" id="94552at2759"/>
<name>A0A8T1TP69_9STRA</name>
<evidence type="ECO:0000313" key="2">
    <source>
        <dbReference type="Proteomes" id="UP000688947"/>
    </source>
</evidence>
<evidence type="ECO:0000313" key="1">
    <source>
        <dbReference type="EMBL" id="KAG6945920.1"/>
    </source>
</evidence>
<dbReference type="VEuPathDB" id="FungiDB:PC110_g10462"/>